<proteinExistence type="predicted"/>
<dbReference type="InterPro" id="IPR050796">
    <property type="entry name" value="SCF_F-box_component"/>
</dbReference>
<evidence type="ECO:0000313" key="3">
    <source>
        <dbReference type="Proteomes" id="UP001314170"/>
    </source>
</evidence>
<evidence type="ECO:0000313" key="2">
    <source>
        <dbReference type="EMBL" id="CAK7349724.1"/>
    </source>
</evidence>
<dbReference type="Pfam" id="PF08268">
    <property type="entry name" value="FBA_3"/>
    <property type="match status" value="1"/>
</dbReference>
<dbReference type="PANTHER" id="PTHR31672">
    <property type="entry name" value="BNACNNG10540D PROTEIN"/>
    <property type="match status" value="1"/>
</dbReference>
<organism evidence="2 3">
    <name type="scientific">Dovyalis caffra</name>
    <dbReference type="NCBI Taxonomy" id="77055"/>
    <lineage>
        <taxon>Eukaryota</taxon>
        <taxon>Viridiplantae</taxon>
        <taxon>Streptophyta</taxon>
        <taxon>Embryophyta</taxon>
        <taxon>Tracheophyta</taxon>
        <taxon>Spermatophyta</taxon>
        <taxon>Magnoliopsida</taxon>
        <taxon>eudicotyledons</taxon>
        <taxon>Gunneridae</taxon>
        <taxon>Pentapetalae</taxon>
        <taxon>rosids</taxon>
        <taxon>fabids</taxon>
        <taxon>Malpighiales</taxon>
        <taxon>Salicaceae</taxon>
        <taxon>Flacourtieae</taxon>
        <taxon>Dovyalis</taxon>
    </lineage>
</organism>
<dbReference type="AlphaFoldDB" id="A0AAV1SE97"/>
<feature type="domain" description="F-box" evidence="1">
    <location>
        <begin position="1"/>
        <end position="48"/>
    </location>
</feature>
<dbReference type="InterPro" id="IPR017451">
    <property type="entry name" value="F-box-assoc_interact_dom"/>
</dbReference>
<reference evidence="2 3" key="1">
    <citation type="submission" date="2024-01" db="EMBL/GenBank/DDBJ databases">
        <authorList>
            <person name="Waweru B."/>
        </authorList>
    </citation>
    <scope>NUCLEOTIDE SEQUENCE [LARGE SCALE GENOMIC DNA]</scope>
</reference>
<dbReference type="Pfam" id="PF12937">
    <property type="entry name" value="F-box-like"/>
    <property type="match status" value="1"/>
</dbReference>
<dbReference type="InterPro" id="IPR013187">
    <property type="entry name" value="F-box-assoc_dom_typ3"/>
</dbReference>
<dbReference type="EMBL" id="CAWUPB010001176">
    <property type="protein sequence ID" value="CAK7349724.1"/>
    <property type="molecule type" value="Genomic_DNA"/>
</dbReference>
<evidence type="ECO:0000259" key="1">
    <source>
        <dbReference type="PROSITE" id="PS50181"/>
    </source>
</evidence>
<keyword evidence="3" id="KW-1185">Reference proteome</keyword>
<dbReference type="Proteomes" id="UP001314170">
    <property type="component" value="Unassembled WGS sequence"/>
</dbReference>
<sequence>MESLPREILFDILSRLPTTSLHNAKLVCCSWRNLVQDPVLVDMHFTRQPENNPCLILHSDYPIRNQLYAVHFYAHNENVGMVRKICVPEIFPEFDVIGSCNGWLCLCDSLSKSTFHVYNPFTGDCIELPKSASNSDKWIAFEFGFHPTTKDYKVVMIGNGTRAGSPYICALPQRSEIKILTLGSPAWRSVGRVPYHLFGSPSQVLVNGRLHWVSWPLTSPHCPGRLIVSFDLADERFREVQKPNSARFHVRNLTVLGGCLSVAAYREDGLFEIWIMKEYGVKESWIKEFSIGTHPPRGLEEDVDCSFNISKFYSKRSFVRVLCRLKNGEILLEYKCRALVSYDPRSGTFRDITVQGMPNWFQAVLHIGNHNLIDTLINI</sequence>
<dbReference type="SMART" id="SM00256">
    <property type="entry name" value="FBOX"/>
    <property type="match status" value="1"/>
</dbReference>
<dbReference type="PANTHER" id="PTHR31672:SF2">
    <property type="entry name" value="F-BOX DOMAIN-CONTAINING PROTEIN"/>
    <property type="match status" value="1"/>
</dbReference>
<dbReference type="InterPro" id="IPR036047">
    <property type="entry name" value="F-box-like_dom_sf"/>
</dbReference>
<protein>
    <recommendedName>
        <fullName evidence="1">F-box domain-containing protein</fullName>
    </recommendedName>
</protein>
<gene>
    <name evidence="2" type="ORF">DCAF_LOCUS22444</name>
</gene>
<dbReference type="Gene3D" id="1.20.1280.50">
    <property type="match status" value="1"/>
</dbReference>
<dbReference type="NCBIfam" id="TIGR01640">
    <property type="entry name" value="F_box_assoc_1"/>
    <property type="match status" value="1"/>
</dbReference>
<name>A0AAV1SE97_9ROSI</name>
<dbReference type="PROSITE" id="PS50181">
    <property type="entry name" value="FBOX"/>
    <property type="match status" value="1"/>
</dbReference>
<accession>A0AAV1SE97</accession>
<dbReference type="InterPro" id="IPR001810">
    <property type="entry name" value="F-box_dom"/>
</dbReference>
<comment type="caution">
    <text evidence="2">The sequence shown here is derived from an EMBL/GenBank/DDBJ whole genome shotgun (WGS) entry which is preliminary data.</text>
</comment>
<dbReference type="SUPFAM" id="SSF81383">
    <property type="entry name" value="F-box domain"/>
    <property type="match status" value="1"/>
</dbReference>